<dbReference type="GO" id="GO:0006308">
    <property type="term" value="P:DNA catabolic process"/>
    <property type="evidence" value="ECO:0007669"/>
    <property type="project" value="UniProtKB-UniRule"/>
</dbReference>
<dbReference type="AlphaFoldDB" id="A0A1Y0ENL0"/>
<dbReference type="PANTHER" id="PTHR34137:SF1">
    <property type="entry name" value="EXODEOXYRIBONUCLEASE 7 SMALL SUBUNIT"/>
    <property type="match status" value="1"/>
</dbReference>
<dbReference type="EC" id="3.1.11.6" evidence="6"/>
<evidence type="ECO:0000256" key="2">
    <source>
        <dbReference type="ARBA" id="ARBA00022490"/>
    </source>
</evidence>
<comment type="catalytic activity">
    <reaction evidence="6">
        <text>Exonucleolytic cleavage in either 5'- to 3'- or 3'- to 5'-direction to yield nucleoside 5'-phosphates.</text>
        <dbReference type="EC" id="3.1.11.6"/>
    </reaction>
</comment>
<sequence length="84" mass="9137">MAKAHTSPTPLPLLPETYELALQELEQLVSTIESGAMPLEALLSSYQRGAQLLGFCRARLDAVDQQVRLLDGTPLEVGEDDEDA</sequence>
<evidence type="ECO:0000256" key="6">
    <source>
        <dbReference type="HAMAP-Rule" id="MF_00337"/>
    </source>
</evidence>
<dbReference type="Pfam" id="PF02609">
    <property type="entry name" value="Exonuc_VII_S"/>
    <property type="match status" value="1"/>
</dbReference>
<keyword evidence="3 6" id="KW-0540">Nuclease</keyword>
<dbReference type="NCBIfam" id="TIGR01280">
    <property type="entry name" value="xseB"/>
    <property type="match status" value="1"/>
</dbReference>
<evidence type="ECO:0000256" key="5">
    <source>
        <dbReference type="ARBA" id="ARBA00022839"/>
    </source>
</evidence>
<dbReference type="HAMAP" id="MF_00337">
    <property type="entry name" value="Exonuc_7_S"/>
    <property type="match status" value="1"/>
</dbReference>
<dbReference type="Gene3D" id="1.10.287.1040">
    <property type="entry name" value="Exonuclease VII, small subunit"/>
    <property type="match status" value="1"/>
</dbReference>
<dbReference type="EMBL" id="CP021455">
    <property type="protein sequence ID" value="ARU05207.1"/>
    <property type="molecule type" value="Genomic_DNA"/>
</dbReference>
<keyword evidence="5 6" id="KW-0269">Exonuclease</keyword>
<dbReference type="SUPFAM" id="SSF116842">
    <property type="entry name" value="XseB-like"/>
    <property type="match status" value="1"/>
</dbReference>
<keyword evidence="8" id="KW-1185">Reference proteome</keyword>
<dbReference type="KEGG" id="cser:CCO03_11400"/>
<comment type="subcellular location">
    <subcellularLocation>
        <location evidence="6">Cytoplasm</location>
    </subcellularLocation>
</comment>
<comment type="subunit">
    <text evidence="6">Heterooligomer composed of large and small subunits.</text>
</comment>
<keyword evidence="2 6" id="KW-0963">Cytoplasm</keyword>
<name>A0A1Y0ENL0_9BURK</name>
<comment type="function">
    <text evidence="6">Bidirectionally degrades single-stranded DNA into large acid-insoluble oligonucleotides, which are then degraded further into small acid-soluble oligonucleotides.</text>
</comment>
<gene>
    <name evidence="6" type="primary">xseB</name>
    <name evidence="7" type="ORF">CCO03_11400</name>
</gene>
<dbReference type="GO" id="GO:0008855">
    <property type="term" value="F:exodeoxyribonuclease VII activity"/>
    <property type="evidence" value="ECO:0007669"/>
    <property type="project" value="UniProtKB-UniRule"/>
</dbReference>
<evidence type="ECO:0000256" key="3">
    <source>
        <dbReference type="ARBA" id="ARBA00022722"/>
    </source>
</evidence>
<evidence type="ECO:0000313" key="7">
    <source>
        <dbReference type="EMBL" id="ARU05207.1"/>
    </source>
</evidence>
<comment type="similarity">
    <text evidence="1 6">Belongs to the XseB family.</text>
</comment>
<protein>
    <recommendedName>
        <fullName evidence="6">Exodeoxyribonuclease 7 small subunit</fullName>
        <ecNumber evidence="6">3.1.11.6</ecNumber>
    </recommendedName>
    <alternativeName>
        <fullName evidence="6">Exodeoxyribonuclease VII small subunit</fullName>
        <shortName evidence="6">Exonuclease VII small subunit</shortName>
    </alternativeName>
</protein>
<dbReference type="Proteomes" id="UP000196138">
    <property type="component" value="Chromosome"/>
</dbReference>
<proteinExistence type="inferred from homology"/>
<evidence type="ECO:0000256" key="4">
    <source>
        <dbReference type="ARBA" id="ARBA00022801"/>
    </source>
</evidence>
<dbReference type="GO" id="GO:0009318">
    <property type="term" value="C:exodeoxyribonuclease VII complex"/>
    <property type="evidence" value="ECO:0007669"/>
    <property type="project" value="UniProtKB-UniRule"/>
</dbReference>
<dbReference type="PANTHER" id="PTHR34137">
    <property type="entry name" value="EXODEOXYRIBONUCLEASE 7 SMALL SUBUNIT"/>
    <property type="match status" value="1"/>
</dbReference>
<reference evidence="7 8" key="1">
    <citation type="submission" date="2017-05" db="EMBL/GenBank/DDBJ databases">
        <authorList>
            <person name="Song R."/>
            <person name="Chenine A.L."/>
            <person name="Ruprecht R.M."/>
        </authorList>
    </citation>
    <scope>NUCLEOTIDE SEQUENCE [LARGE SCALE GENOMIC DNA]</scope>
    <source>
        <strain evidence="7 8">DSM 26136</strain>
    </source>
</reference>
<dbReference type="InterPro" id="IPR037004">
    <property type="entry name" value="Exonuc_VII_ssu_sf"/>
</dbReference>
<dbReference type="OrthoDB" id="287668at2"/>
<keyword evidence="4 6" id="KW-0378">Hydrolase</keyword>
<dbReference type="InterPro" id="IPR003761">
    <property type="entry name" value="Exonuc_VII_S"/>
</dbReference>
<organism evidence="7 8">
    <name type="scientific">Comamonas serinivorans</name>
    <dbReference type="NCBI Taxonomy" id="1082851"/>
    <lineage>
        <taxon>Bacteria</taxon>
        <taxon>Pseudomonadati</taxon>
        <taxon>Pseudomonadota</taxon>
        <taxon>Betaproteobacteria</taxon>
        <taxon>Burkholderiales</taxon>
        <taxon>Comamonadaceae</taxon>
        <taxon>Comamonas</taxon>
    </lineage>
</organism>
<evidence type="ECO:0000256" key="1">
    <source>
        <dbReference type="ARBA" id="ARBA00009998"/>
    </source>
</evidence>
<accession>A0A1Y0ENL0</accession>
<dbReference type="GO" id="GO:0005829">
    <property type="term" value="C:cytosol"/>
    <property type="evidence" value="ECO:0007669"/>
    <property type="project" value="TreeGrafter"/>
</dbReference>
<evidence type="ECO:0000313" key="8">
    <source>
        <dbReference type="Proteomes" id="UP000196138"/>
    </source>
</evidence>